<evidence type="ECO:0000313" key="1">
    <source>
        <dbReference type="EMBL" id="KAH3818178.1"/>
    </source>
</evidence>
<comment type="caution">
    <text evidence="1">The sequence shown here is derived from an EMBL/GenBank/DDBJ whole genome shotgun (WGS) entry which is preliminary data.</text>
</comment>
<accession>A0A9D4JRK1</accession>
<protein>
    <submittedName>
        <fullName evidence="1">Uncharacterized protein</fullName>
    </submittedName>
</protein>
<name>A0A9D4JRK1_DREPO</name>
<gene>
    <name evidence="1" type="ORF">DPMN_119776</name>
</gene>
<keyword evidence="2" id="KW-1185">Reference proteome</keyword>
<organism evidence="1 2">
    <name type="scientific">Dreissena polymorpha</name>
    <name type="common">Zebra mussel</name>
    <name type="synonym">Mytilus polymorpha</name>
    <dbReference type="NCBI Taxonomy" id="45954"/>
    <lineage>
        <taxon>Eukaryota</taxon>
        <taxon>Metazoa</taxon>
        <taxon>Spiralia</taxon>
        <taxon>Lophotrochozoa</taxon>
        <taxon>Mollusca</taxon>
        <taxon>Bivalvia</taxon>
        <taxon>Autobranchia</taxon>
        <taxon>Heteroconchia</taxon>
        <taxon>Euheterodonta</taxon>
        <taxon>Imparidentia</taxon>
        <taxon>Neoheterodontei</taxon>
        <taxon>Myida</taxon>
        <taxon>Dreissenoidea</taxon>
        <taxon>Dreissenidae</taxon>
        <taxon>Dreissena</taxon>
    </lineage>
</organism>
<evidence type="ECO:0000313" key="2">
    <source>
        <dbReference type="Proteomes" id="UP000828390"/>
    </source>
</evidence>
<proteinExistence type="predicted"/>
<reference evidence="1" key="2">
    <citation type="submission" date="2020-11" db="EMBL/GenBank/DDBJ databases">
        <authorList>
            <person name="McCartney M.A."/>
            <person name="Auch B."/>
            <person name="Kono T."/>
            <person name="Mallez S."/>
            <person name="Becker A."/>
            <person name="Gohl D.M."/>
            <person name="Silverstein K.A.T."/>
            <person name="Koren S."/>
            <person name="Bechman K.B."/>
            <person name="Herman A."/>
            <person name="Abrahante J.E."/>
            <person name="Garbe J."/>
        </authorList>
    </citation>
    <scope>NUCLEOTIDE SEQUENCE</scope>
    <source>
        <strain evidence="1">Duluth1</strain>
        <tissue evidence="1">Whole animal</tissue>
    </source>
</reference>
<reference evidence="1" key="1">
    <citation type="journal article" date="2019" name="bioRxiv">
        <title>The Genome of the Zebra Mussel, Dreissena polymorpha: A Resource for Invasive Species Research.</title>
        <authorList>
            <person name="McCartney M.A."/>
            <person name="Auch B."/>
            <person name="Kono T."/>
            <person name="Mallez S."/>
            <person name="Zhang Y."/>
            <person name="Obille A."/>
            <person name="Becker A."/>
            <person name="Abrahante J.E."/>
            <person name="Garbe J."/>
            <person name="Badalamenti J.P."/>
            <person name="Herman A."/>
            <person name="Mangelson H."/>
            <person name="Liachko I."/>
            <person name="Sullivan S."/>
            <person name="Sone E.D."/>
            <person name="Koren S."/>
            <person name="Silverstein K.A.T."/>
            <person name="Beckman K.B."/>
            <person name="Gohl D.M."/>
        </authorList>
    </citation>
    <scope>NUCLEOTIDE SEQUENCE</scope>
    <source>
        <strain evidence="1">Duluth1</strain>
        <tissue evidence="1">Whole animal</tissue>
    </source>
</reference>
<dbReference type="AlphaFoldDB" id="A0A9D4JRK1"/>
<dbReference type="Proteomes" id="UP000828390">
    <property type="component" value="Unassembled WGS sequence"/>
</dbReference>
<sequence length="59" mass="6178">MQNSATDCKTTLSLRNTTTTGVCTKTVSDIVNTLSKVPVKTIDVVGDTRSFGQKATAGD</sequence>
<dbReference type="EMBL" id="JAIWYP010000005">
    <property type="protein sequence ID" value="KAH3818178.1"/>
    <property type="molecule type" value="Genomic_DNA"/>
</dbReference>